<dbReference type="PROSITE" id="PS50850">
    <property type="entry name" value="MFS"/>
    <property type="match status" value="1"/>
</dbReference>
<evidence type="ECO:0000256" key="2">
    <source>
        <dbReference type="ARBA" id="ARBA00022692"/>
    </source>
</evidence>
<proteinExistence type="predicted"/>
<reference evidence="8 9" key="1">
    <citation type="submission" date="2020-11" db="EMBL/GenBank/DDBJ databases">
        <authorList>
            <person name="Wallbank WR R."/>
            <person name="Pardo Diaz C."/>
            <person name="Kozak K."/>
            <person name="Martin S."/>
            <person name="Jiggins C."/>
            <person name="Moest M."/>
            <person name="Warren A I."/>
            <person name="Generalovic N T."/>
            <person name="Byers J.R.P. K."/>
            <person name="Montejo-Kovacevich G."/>
            <person name="Yen C E."/>
        </authorList>
    </citation>
    <scope>NUCLEOTIDE SEQUENCE [LARGE SCALE GENOMIC DNA]</scope>
</reference>
<feature type="transmembrane region" description="Helical" evidence="6">
    <location>
        <begin position="486"/>
        <end position="509"/>
    </location>
</feature>
<evidence type="ECO:0000313" key="9">
    <source>
        <dbReference type="Proteomes" id="UP000594454"/>
    </source>
</evidence>
<dbReference type="SUPFAM" id="SSF103473">
    <property type="entry name" value="MFS general substrate transporter"/>
    <property type="match status" value="1"/>
</dbReference>
<gene>
    <name evidence="8" type="ORF">HERILL_LOCUS2200</name>
</gene>
<dbReference type="InterPro" id="IPR036259">
    <property type="entry name" value="MFS_trans_sf"/>
</dbReference>
<feature type="transmembrane region" description="Helical" evidence="6">
    <location>
        <begin position="369"/>
        <end position="386"/>
    </location>
</feature>
<dbReference type="CDD" id="cd17317">
    <property type="entry name" value="MFS_SLC22"/>
    <property type="match status" value="1"/>
</dbReference>
<name>A0A7R8YN66_HERIL</name>
<dbReference type="InterPro" id="IPR005828">
    <property type="entry name" value="MFS_sugar_transport-like"/>
</dbReference>
<feature type="domain" description="Major facilitator superfamily (MFS) profile" evidence="7">
    <location>
        <begin position="111"/>
        <end position="539"/>
    </location>
</feature>
<feature type="transmembrane region" description="Helical" evidence="6">
    <location>
        <begin position="39"/>
        <end position="61"/>
    </location>
</feature>
<feature type="transmembrane region" description="Helical" evidence="6">
    <location>
        <begin position="453"/>
        <end position="474"/>
    </location>
</feature>
<accession>A0A7R8YN66</accession>
<dbReference type="AlphaFoldDB" id="A0A7R8YN66"/>
<feature type="transmembrane region" description="Helical" evidence="6">
    <location>
        <begin position="221"/>
        <end position="242"/>
    </location>
</feature>
<feature type="transmembrane region" description="Helical" evidence="6">
    <location>
        <begin position="191"/>
        <end position="209"/>
    </location>
</feature>
<evidence type="ECO:0000256" key="4">
    <source>
        <dbReference type="ARBA" id="ARBA00023136"/>
    </source>
</evidence>
<feature type="transmembrane region" description="Helical" evidence="6">
    <location>
        <begin position="515"/>
        <end position="534"/>
    </location>
</feature>
<organism evidence="8 9">
    <name type="scientific">Hermetia illucens</name>
    <name type="common">Black soldier fly</name>
    <dbReference type="NCBI Taxonomy" id="343691"/>
    <lineage>
        <taxon>Eukaryota</taxon>
        <taxon>Metazoa</taxon>
        <taxon>Ecdysozoa</taxon>
        <taxon>Arthropoda</taxon>
        <taxon>Hexapoda</taxon>
        <taxon>Insecta</taxon>
        <taxon>Pterygota</taxon>
        <taxon>Neoptera</taxon>
        <taxon>Endopterygota</taxon>
        <taxon>Diptera</taxon>
        <taxon>Brachycera</taxon>
        <taxon>Stratiomyomorpha</taxon>
        <taxon>Stratiomyidae</taxon>
        <taxon>Hermetiinae</taxon>
        <taxon>Hermetia</taxon>
    </lineage>
</organism>
<feature type="region of interest" description="Disordered" evidence="5">
    <location>
        <begin position="1"/>
        <end position="20"/>
    </location>
</feature>
<comment type="subcellular location">
    <subcellularLocation>
        <location evidence="1">Membrane</location>
        <topology evidence="1">Multi-pass membrane protein</topology>
    </subcellularLocation>
</comment>
<dbReference type="PANTHER" id="PTHR24064">
    <property type="entry name" value="SOLUTE CARRIER FAMILY 22 MEMBER"/>
    <property type="match status" value="1"/>
</dbReference>
<dbReference type="Pfam" id="PF00083">
    <property type="entry name" value="Sugar_tr"/>
    <property type="match status" value="1"/>
</dbReference>
<evidence type="ECO:0000256" key="3">
    <source>
        <dbReference type="ARBA" id="ARBA00022989"/>
    </source>
</evidence>
<dbReference type="OMA" id="DDYWCRV"/>
<dbReference type="InterPro" id="IPR020846">
    <property type="entry name" value="MFS_dom"/>
</dbReference>
<sequence>MESNEEADESYDDFPPDDEPFDLDELLPTIGEFGRYQKLLMFGICLPACIPCGFCAFNQLFMADVPDDYWCWVPELANLTREERKQISIPLVMEDGVEVYSKCTRYAVDWSDFFQYKGDFSTTLNSTLGVENCLDGWEYNKTTVNSSIVIDFDLVCGKDIYPTIGLAALNVGGPIGVYLFGLLNDRAGRRISYFTCLATLLTGSFITALSTDFWTWAFSRVIVGLTIPAVYQIPFIIALELVGPNYRSFVTVMTCTFYTFGLMMLAGVTYLVRDWVKLSLYTSTPFLLYFLYIFIMPESPRWLLMKGRLEKALEILQVMAKVNGHQFPSAFKEKLEARVAFEKHRKVRKKEENVGAFDLCKTPNMRLKTILITLNWFANETVYLGLSYYGPSLGSNQYLSFLLSSVVEIPSYVGCWLVMDRWGRRWPMCLLMILGGISCIITVLLPNDADMETLYLFLVSKAMLSASFLIIYPFAGELYPTQVRGVGIGTSSYIGGLGLIVIPFITYLGKDNLRLPLVIMGCVSVVGGFTGLRLPETLHHRLPQTLEEGELFGKDWTFDECLRCVPIKPDHGSRQGSYENFDVVLNNGIDVTLELNNTPPSLVHAGSSVESTERTPLDLNRPRRQSMKRLVRQQSVMDTQKTRDGAMQLTYWF</sequence>
<dbReference type="GO" id="GO:0022857">
    <property type="term" value="F:transmembrane transporter activity"/>
    <property type="evidence" value="ECO:0007669"/>
    <property type="project" value="InterPro"/>
</dbReference>
<feature type="transmembrane region" description="Helical" evidence="6">
    <location>
        <begin position="249"/>
        <end position="272"/>
    </location>
</feature>
<dbReference type="Proteomes" id="UP000594454">
    <property type="component" value="Chromosome 1"/>
</dbReference>
<feature type="transmembrane region" description="Helical" evidence="6">
    <location>
        <begin position="278"/>
        <end position="296"/>
    </location>
</feature>
<evidence type="ECO:0000256" key="1">
    <source>
        <dbReference type="ARBA" id="ARBA00004141"/>
    </source>
</evidence>
<keyword evidence="3 6" id="KW-1133">Transmembrane helix</keyword>
<dbReference type="GO" id="GO:0016020">
    <property type="term" value="C:membrane"/>
    <property type="evidence" value="ECO:0007669"/>
    <property type="project" value="UniProtKB-SubCell"/>
</dbReference>
<evidence type="ECO:0000313" key="8">
    <source>
        <dbReference type="EMBL" id="CAD7078961.1"/>
    </source>
</evidence>
<dbReference type="EMBL" id="LR899009">
    <property type="protein sequence ID" value="CAD7078961.1"/>
    <property type="molecule type" value="Genomic_DNA"/>
</dbReference>
<dbReference type="Gene3D" id="1.20.1250.20">
    <property type="entry name" value="MFS general substrate transporter like domains"/>
    <property type="match status" value="1"/>
</dbReference>
<protein>
    <recommendedName>
        <fullName evidence="7">Major facilitator superfamily (MFS) profile domain-containing protein</fullName>
    </recommendedName>
</protein>
<dbReference type="OrthoDB" id="2544694at2759"/>
<keyword evidence="4 6" id="KW-0472">Membrane</keyword>
<evidence type="ECO:0000256" key="5">
    <source>
        <dbReference type="SAM" id="MobiDB-lite"/>
    </source>
</evidence>
<evidence type="ECO:0000256" key="6">
    <source>
        <dbReference type="SAM" id="Phobius"/>
    </source>
</evidence>
<dbReference type="InParanoid" id="A0A7R8YN66"/>
<keyword evidence="2 6" id="KW-0812">Transmembrane</keyword>
<keyword evidence="9" id="KW-1185">Reference proteome</keyword>
<evidence type="ECO:0000259" key="7">
    <source>
        <dbReference type="PROSITE" id="PS50850"/>
    </source>
</evidence>
<feature type="transmembrane region" description="Helical" evidence="6">
    <location>
        <begin position="160"/>
        <end position="179"/>
    </location>
</feature>
<feature type="transmembrane region" description="Helical" evidence="6">
    <location>
        <begin position="426"/>
        <end position="447"/>
    </location>
</feature>